<comment type="cofactor">
    <cofactor evidence="1">
        <name>FAD</name>
        <dbReference type="ChEBI" id="CHEBI:57692"/>
    </cofactor>
</comment>
<dbReference type="NCBIfam" id="TIGR01813">
    <property type="entry name" value="flavo_cyto_c"/>
    <property type="match status" value="1"/>
</dbReference>
<name>A0A2Z2K3M2_9BACL</name>
<keyword evidence="4 5" id="KW-0560">Oxidoreductase</keyword>
<dbReference type="EC" id="1.3.1.6" evidence="7"/>
<dbReference type="Gene3D" id="3.90.700.10">
    <property type="entry name" value="Succinate dehydrogenase/fumarate reductase flavoprotein, catalytic domain"/>
    <property type="match status" value="1"/>
</dbReference>
<dbReference type="FunFam" id="3.90.700.10:FF:000007">
    <property type="entry name" value="NADH-dependent fumarate reductase"/>
    <property type="match status" value="1"/>
</dbReference>
<dbReference type="GO" id="GO:0010181">
    <property type="term" value="F:FMN binding"/>
    <property type="evidence" value="ECO:0007669"/>
    <property type="project" value="InterPro"/>
</dbReference>
<sequence>MRKSKLALKAGMVGMLLSMLILPACSNSDETTDIVIVGGGGAGMTAAIEAHNKGASVILVEKMPMLGGNTVRAEGGLNAAGTPYQKAAGIEDSPELHYQDTMTGGHNLNNPDLVRTLTENAAASVEFLKENGAELSEVGRAGGASVNRIHRPAGGEAAGNFIVVALKKKLQDEKIDVRLQTTATEIIKNEEGTVTGIKVKDKEGKESTIQAKAIILAAGGFGANLEMVTKYQPGLAGFSTTNHAGATGDGTTMAEQIGVKLVDMKEIQIHPTTIPGKGVLITEGVRGDGAILVNAEGKRFTNELLTRDVVSKNILAQTDKIAYIIFNDELRANLKATEVYFGMDLVKQGDTVEQLASEIGVDPAALAETVSKYSGYVADKNDADFQRPDLTLSLATGKYYAIQVTPGIHHTMGGVAINTKAEVLDTSDQIIPGLYAAGEVTGGVHGANRLGGNALADIVTYGRIAAEEAVHSLGSK</sequence>
<dbReference type="GO" id="GO:0016156">
    <property type="term" value="F:fumarate reductase (NADH) activity"/>
    <property type="evidence" value="ECO:0007669"/>
    <property type="project" value="UniProtKB-EC"/>
</dbReference>
<accession>A0A2Z2K3M2</accession>
<evidence type="ECO:0000256" key="4">
    <source>
        <dbReference type="ARBA" id="ARBA00023002"/>
    </source>
</evidence>
<keyword evidence="3 5" id="KW-0274">FAD</keyword>
<feature type="domain" description="FAD-dependent oxidoreductase 2 FAD-binding" evidence="6">
    <location>
        <begin position="33"/>
        <end position="455"/>
    </location>
</feature>
<dbReference type="AlphaFoldDB" id="A0A2Z2K3M2"/>
<evidence type="ECO:0000256" key="3">
    <source>
        <dbReference type="ARBA" id="ARBA00022827"/>
    </source>
</evidence>
<evidence type="ECO:0000256" key="5">
    <source>
        <dbReference type="RuleBase" id="RU366062"/>
    </source>
</evidence>
<dbReference type="SUPFAM" id="SSF51905">
    <property type="entry name" value="FAD/NAD(P)-binding domain"/>
    <property type="match status" value="1"/>
</dbReference>
<reference evidence="7 8" key="1">
    <citation type="submission" date="2017-06" db="EMBL/GenBank/DDBJ databases">
        <title>Complete genome sequence of Paenibacillus donghaensis KCTC 13049T isolated from East Sea sediment, South Korea.</title>
        <authorList>
            <person name="Jung B.K."/>
            <person name="Hong S.-J."/>
            <person name="Shin J.-H."/>
        </authorList>
    </citation>
    <scope>NUCLEOTIDE SEQUENCE [LARGE SCALE GENOMIC DNA]</scope>
    <source>
        <strain evidence="7 8">KCTC 13049</strain>
    </source>
</reference>
<feature type="chain" id="PRO_5039745038" evidence="5">
    <location>
        <begin position="27"/>
        <end position="476"/>
    </location>
</feature>
<dbReference type="PANTHER" id="PTHR43400">
    <property type="entry name" value="FUMARATE REDUCTASE"/>
    <property type="match status" value="1"/>
</dbReference>
<dbReference type="GO" id="GO:0033765">
    <property type="term" value="F:steroid dehydrogenase activity, acting on the CH-CH group of donors"/>
    <property type="evidence" value="ECO:0007669"/>
    <property type="project" value="UniProtKB-ARBA"/>
</dbReference>
<gene>
    <name evidence="7" type="ORF">B9T62_03825</name>
</gene>
<keyword evidence="5" id="KW-0732">Signal</keyword>
<dbReference type="SUPFAM" id="SSF56425">
    <property type="entry name" value="Succinate dehydrogenase/fumarate reductase flavoprotein, catalytic domain"/>
    <property type="match status" value="1"/>
</dbReference>
<evidence type="ECO:0000259" key="6">
    <source>
        <dbReference type="Pfam" id="PF00890"/>
    </source>
</evidence>
<feature type="signal peptide" evidence="5">
    <location>
        <begin position="1"/>
        <end position="26"/>
    </location>
</feature>
<dbReference type="RefSeq" id="WP_087914029.1">
    <property type="nucleotide sequence ID" value="NZ_CP021780.1"/>
</dbReference>
<organism evidence="7 8">
    <name type="scientific">Paenibacillus donghaensis</name>
    <dbReference type="NCBI Taxonomy" id="414771"/>
    <lineage>
        <taxon>Bacteria</taxon>
        <taxon>Bacillati</taxon>
        <taxon>Bacillota</taxon>
        <taxon>Bacilli</taxon>
        <taxon>Bacillales</taxon>
        <taxon>Paenibacillaceae</taxon>
        <taxon>Paenibacillus</taxon>
    </lineage>
</organism>
<dbReference type="PANTHER" id="PTHR43400:SF7">
    <property type="entry name" value="FAD-DEPENDENT OXIDOREDUCTASE 2 FAD BINDING DOMAIN-CONTAINING PROTEIN"/>
    <property type="match status" value="1"/>
</dbReference>
<evidence type="ECO:0000256" key="2">
    <source>
        <dbReference type="ARBA" id="ARBA00022630"/>
    </source>
</evidence>
<keyword evidence="8" id="KW-1185">Reference proteome</keyword>
<evidence type="ECO:0000256" key="1">
    <source>
        <dbReference type="ARBA" id="ARBA00001974"/>
    </source>
</evidence>
<proteinExistence type="inferred from homology"/>
<dbReference type="InterPro" id="IPR027477">
    <property type="entry name" value="Succ_DH/fumarate_Rdtase_cat_sf"/>
</dbReference>
<dbReference type="EMBL" id="CP021780">
    <property type="protein sequence ID" value="ASA20006.1"/>
    <property type="molecule type" value="Genomic_DNA"/>
</dbReference>
<dbReference type="OrthoDB" id="9806724at2"/>
<dbReference type="Pfam" id="PF00890">
    <property type="entry name" value="FAD_binding_2"/>
    <property type="match status" value="1"/>
</dbReference>
<dbReference type="InterPro" id="IPR036188">
    <property type="entry name" value="FAD/NAD-bd_sf"/>
</dbReference>
<dbReference type="InterPro" id="IPR050315">
    <property type="entry name" value="FAD-oxidoreductase_2"/>
</dbReference>
<comment type="similarity">
    <text evidence="5">Belongs to the FAD-dependent oxidoreductase 2 family. FRD/SDH subfamily.</text>
</comment>
<dbReference type="Proteomes" id="UP000249890">
    <property type="component" value="Chromosome"/>
</dbReference>
<dbReference type="KEGG" id="pdh:B9T62_03825"/>
<evidence type="ECO:0000313" key="7">
    <source>
        <dbReference type="EMBL" id="ASA20006.1"/>
    </source>
</evidence>
<dbReference type="InterPro" id="IPR010960">
    <property type="entry name" value="Flavocytochrome_c"/>
</dbReference>
<keyword evidence="2 5" id="KW-0285">Flavoprotein</keyword>
<evidence type="ECO:0000313" key="8">
    <source>
        <dbReference type="Proteomes" id="UP000249890"/>
    </source>
</evidence>
<protein>
    <submittedName>
        <fullName evidence="7">Flavocytochrome c</fullName>
        <ecNumber evidence="7">1.3.1.6</ecNumber>
    </submittedName>
</protein>
<dbReference type="Gene3D" id="3.50.50.60">
    <property type="entry name" value="FAD/NAD(P)-binding domain"/>
    <property type="match status" value="1"/>
</dbReference>
<dbReference type="InterPro" id="IPR003953">
    <property type="entry name" value="FAD-dep_OxRdtase_2_FAD-bd"/>
</dbReference>
<dbReference type="PRINTS" id="PR00368">
    <property type="entry name" value="FADPNR"/>
</dbReference>